<dbReference type="EMBL" id="CAJVPW010070299">
    <property type="protein sequence ID" value="CAG8792224.1"/>
    <property type="molecule type" value="Genomic_DNA"/>
</dbReference>
<gene>
    <name evidence="1" type="ORF">SPELUC_LOCUS17338</name>
</gene>
<comment type="caution">
    <text evidence="1">The sequence shown here is derived from an EMBL/GenBank/DDBJ whole genome shotgun (WGS) entry which is preliminary data.</text>
</comment>
<feature type="non-terminal residue" evidence="1">
    <location>
        <position position="69"/>
    </location>
</feature>
<keyword evidence="2" id="KW-1185">Reference proteome</keyword>
<protein>
    <submittedName>
        <fullName evidence="1">4025_t:CDS:1</fullName>
    </submittedName>
</protein>
<evidence type="ECO:0000313" key="2">
    <source>
        <dbReference type="Proteomes" id="UP000789366"/>
    </source>
</evidence>
<feature type="non-terminal residue" evidence="1">
    <location>
        <position position="1"/>
    </location>
</feature>
<sequence length="69" mass="8266">RYDLELNDWYNEIIKLHDDLSSSSMSVVMWTKLIIRENPKGTREKIIVIHRYENPTNSVAVFDMLRIRT</sequence>
<organism evidence="1 2">
    <name type="scientific">Cetraspora pellucida</name>
    <dbReference type="NCBI Taxonomy" id="1433469"/>
    <lineage>
        <taxon>Eukaryota</taxon>
        <taxon>Fungi</taxon>
        <taxon>Fungi incertae sedis</taxon>
        <taxon>Mucoromycota</taxon>
        <taxon>Glomeromycotina</taxon>
        <taxon>Glomeromycetes</taxon>
        <taxon>Diversisporales</taxon>
        <taxon>Gigasporaceae</taxon>
        <taxon>Cetraspora</taxon>
    </lineage>
</organism>
<dbReference type="Proteomes" id="UP000789366">
    <property type="component" value="Unassembled WGS sequence"/>
</dbReference>
<reference evidence="1" key="1">
    <citation type="submission" date="2021-06" db="EMBL/GenBank/DDBJ databases">
        <authorList>
            <person name="Kallberg Y."/>
            <person name="Tangrot J."/>
            <person name="Rosling A."/>
        </authorList>
    </citation>
    <scope>NUCLEOTIDE SEQUENCE</scope>
    <source>
        <strain evidence="1">28 12/20/2015</strain>
    </source>
</reference>
<proteinExistence type="predicted"/>
<evidence type="ECO:0000313" key="1">
    <source>
        <dbReference type="EMBL" id="CAG8792224.1"/>
    </source>
</evidence>
<accession>A0ACA9RG83</accession>
<name>A0ACA9RG83_9GLOM</name>